<gene>
    <name evidence="1" type="ORF">H3Z74_09800</name>
</gene>
<evidence type="ECO:0000313" key="2">
    <source>
        <dbReference type="Proteomes" id="UP000516148"/>
    </source>
</evidence>
<accession>A0A7H0LNZ8</accession>
<reference evidence="1 2" key="1">
    <citation type="submission" date="2020-09" db="EMBL/GenBank/DDBJ databases">
        <title>Sphingomonas sp., a new species isolated from pork steak.</title>
        <authorList>
            <person name="Heidler von Heilborn D."/>
        </authorList>
    </citation>
    <scope>NUCLEOTIDE SEQUENCE [LARGE SCALE GENOMIC DNA]</scope>
    <source>
        <strain evidence="2">S8-3T</strain>
    </source>
</reference>
<dbReference type="PROSITE" id="PS51257">
    <property type="entry name" value="PROKAR_LIPOPROTEIN"/>
    <property type="match status" value="1"/>
</dbReference>
<keyword evidence="2" id="KW-1185">Reference proteome</keyword>
<dbReference type="EMBL" id="CP061038">
    <property type="protein sequence ID" value="QNQ11401.1"/>
    <property type="molecule type" value="Genomic_DNA"/>
</dbReference>
<dbReference type="KEGG" id="spap:H3Z74_09800"/>
<dbReference type="Proteomes" id="UP000516148">
    <property type="component" value="Chromosome"/>
</dbReference>
<evidence type="ECO:0000313" key="1">
    <source>
        <dbReference type="EMBL" id="QNQ11401.1"/>
    </source>
</evidence>
<sequence>MMHRQTPARPLARPLARLALIAGFTLIATGCAERSKGPYPSLLPRPIESRGDAEPVVAPVALEPDPALDRRITEVGATINTAKKDFATAATRAQALAKAAQGQAVGSDRWIEAQTALAELDAFRATSSAALTDLEDATIARAAAGKPPYPSLEAARDAAQAELDLQTKRIETLQASMPAV</sequence>
<dbReference type="AlphaFoldDB" id="A0A7H0LNZ8"/>
<proteinExistence type="predicted"/>
<organism evidence="1 2">
    <name type="scientific">Sphingomonas alpina</name>
    <dbReference type="NCBI Taxonomy" id="653931"/>
    <lineage>
        <taxon>Bacteria</taxon>
        <taxon>Pseudomonadati</taxon>
        <taxon>Pseudomonadota</taxon>
        <taxon>Alphaproteobacteria</taxon>
        <taxon>Sphingomonadales</taxon>
        <taxon>Sphingomonadaceae</taxon>
        <taxon>Sphingomonas</taxon>
    </lineage>
</organism>
<protein>
    <submittedName>
        <fullName evidence="1">Uncharacterized protein</fullName>
    </submittedName>
</protein>
<name>A0A7H0LNZ8_9SPHN</name>